<dbReference type="EMBL" id="JBHRVU010000004">
    <property type="protein sequence ID" value="MFC3439859.1"/>
    <property type="molecule type" value="Genomic_DNA"/>
</dbReference>
<proteinExistence type="predicted"/>
<comment type="caution">
    <text evidence="1">The sequence shown here is derived from an EMBL/GenBank/DDBJ whole genome shotgun (WGS) entry which is preliminary data.</text>
</comment>
<accession>A0ABV7NCK1</accession>
<protein>
    <submittedName>
        <fullName evidence="1">Methyltransferase domain-containing protein</fullName>
    </submittedName>
</protein>
<dbReference type="GO" id="GO:0032259">
    <property type="term" value="P:methylation"/>
    <property type="evidence" value="ECO:0007669"/>
    <property type="project" value="UniProtKB-KW"/>
</dbReference>
<dbReference type="EMBL" id="JBHRVU010000004">
    <property type="protein sequence ID" value="MFC3443209.1"/>
    <property type="molecule type" value="Genomic_DNA"/>
</dbReference>
<dbReference type="RefSeq" id="WP_380792381.1">
    <property type="nucleotide sequence ID" value="NZ_JBHRVU010000003.1"/>
</dbReference>
<evidence type="ECO:0000313" key="4">
    <source>
        <dbReference type="Proteomes" id="UP001595681"/>
    </source>
</evidence>
<reference evidence="1" key="1">
    <citation type="journal article" date="2014" name="Int. J. Syst. Evol. Microbiol.">
        <title>Complete genome of a new Firmicutes species belonging to the dominant human colonic microbiota ('Ruminococcus bicirculans') reveals two chromosomes and a selective capacity to utilize plant glucans.</title>
        <authorList>
            <consortium name="NISC Comparative Sequencing Program"/>
            <person name="Wegmann U."/>
            <person name="Louis P."/>
            <person name="Goesmann A."/>
            <person name="Henrissat B."/>
            <person name="Duncan S.H."/>
            <person name="Flint H.J."/>
        </authorList>
    </citation>
    <scope>NUCLEOTIDE SEQUENCE</scope>
    <source>
        <strain evidence="1">CCM 7491</strain>
    </source>
</reference>
<dbReference type="GO" id="GO:0008168">
    <property type="term" value="F:methyltransferase activity"/>
    <property type="evidence" value="ECO:0007669"/>
    <property type="project" value="UniProtKB-KW"/>
</dbReference>
<keyword evidence="1" id="KW-0489">Methyltransferase</keyword>
<dbReference type="Proteomes" id="UP001595681">
    <property type="component" value="Unassembled WGS sequence"/>
</dbReference>
<evidence type="ECO:0000313" key="3">
    <source>
        <dbReference type="EMBL" id="MFC3443209.1"/>
    </source>
</evidence>
<evidence type="ECO:0000313" key="2">
    <source>
        <dbReference type="EMBL" id="MFC3439859.1"/>
    </source>
</evidence>
<dbReference type="Gene3D" id="3.40.50.150">
    <property type="entry name" value="Vaccinia Virus protein VP39"/>
    <property type="match status" value="1"/>
</dbReference>
<keyword evidence="1" id="KW-0808">Transferase</keyword>
<keyword evidence="4" id="KW-1185">Reference proteome</keyword>
<organism evidence="1 4">
    <name type="scientific">Sphingobium rhizovicinum</name>
    <dbReference type="NCBI Taxonomy" id="432308"/>
    <lineage>
        <taxon>Bacteria</taxon>
        <taxon>Pseudomonadati</taxon>
        <taxon>Pseudomonadota</taxon>
        <taxon>Alphaproteobacteria</taxon>
        <taxon>Sphingomonadales</taxon>
        <taxon>Sphingomonadaceae</taxon>
        <taxon>Sphingobium</taxon>
    </lineage>
</organism>
<dbReference type="EMBL" id="JBHRVU010000003">
    <property type="protein sequence ID" value="MFC3439841.1"/>
    <property type="molecule type" value="Genomic_DNA"/>
</dbReference>
<evidence type="ECO:0000313" key="1">
    <source>
        <dbReference type="EMBL" id="MFC3439841.1"/>
    </source>
</evidence>
<reference evidence="4" key="2">
    <citation type="journal article" date="2019" name="Int. J. Syst. Evol. Microbiol.">
        <title>The Global Catalogue of Microorganisms (GCM) 10K type strain sequencing project: providing services to taxonomists for standard genome sequencing and annotation.</title>
        <authorList>
            <consortium name="The Broad Institute Genomics Platform"/>
            <consortium name="The Broad Institute Genome Sequencing Center for Infectious Disease"/>
            <person name="Wu L."/>
            <person name="Ma J."/>
        </authorList>
    </citation>
    <scope>NUCLEOTIDE SEQUENCE [LARGE SCALE GENOMIC DNA]</scope>
    <source>
        <strain evidence="4">CCM 7491</strain>
    </source>
</reference>
<dbReference type="InterPro" id="IPR029063">
    <property type="entry name" value="SAM-dependent_MTases_sf"/>
</dbReference>
<gene>
    <name evidence="1" type="ORF">ACFOKF_01270</name>
    <name evidence="2" type="ORF">ACFOKF_01365</name>
    <name evidence="3" type="ORF">ACFOKF_18730</name>
</gene>
<reference evidence="1" key="3">
    <citation type="submission" date="2024-09" db="EMBL/GenBank/DDBJ databases">
        <authorList>
            <person name="Sun Q."/>
            <person name="Mori K."/>
        </authorList>
    </citation>
    <scope>NUCLEOTIDE SEQUENCE</scope>
    <source>
        <strain evidence="1">CCM 7491</strain>
    </source>
</reference>
<dbReference type="CDD" id="cd02440">
    <property type="entry name" value="AdoMet_MTases"/>
    <property type="match status" value="1"/>
</dbReference>
<dbReference type="SUPFAM" id="SSF53335">
    <property type="entry name" value="S-adenosyl-L-methionine-dependent methyltransferases"/>
    <property type="match status" value="1"/>
</dbReference>
<dbReference type="Pfam" id="PF13489">
    <property type="entry name" value="Methyltransf_23"/>
    <property type="match status" value="1"/>
</dbReference>
<sequence>MSELSHIFDQMRASPMNDWVGGSDPELVGDASIGILTRLLPLHNQSRILDFGCGIGRGLVSLWKAGVRPEQLIGMDIMPPVIDFCDQQIAPYLPGTKFELITGANHHYDAFIDRQAGKSQSALSEQYRDNFTDAYAFSVFTHVTQADFQSLLHFVSSMLRPGGRFMFTCFELNDFSRHMVLSGQALFPLDPERMRRAGDVLTGNDADPLAFIAFDRALIQKMVWNAGMAITKVDYGCWMGGGLGGGLQDAIVCTKLPLLQAVDQIQHTALVARDAPATEPAAPIDLPQDSEAPSRFRKMMQHWRPRK</sequence>
<name>A0ABV7NCK1_9SPHN</name>